<proteinExistence type="inferred from homology"/>
<reference evidence="3 4" key="1">
    <citation type="submission" date="2020-05" db="EMBL/GenBank/DDBJ databases">
        <title>Complete genome sequence of of a novel Thermoleptolyngbya strain isolated from hot springs of Ganzi, Sichuan China.</title>
        <authorList>
            <person name="Tang J."/>
            <person name="Daroch M."/>
            <person name="Li L."/>
            <person name="Waleron K."/>
            <person name="Waleron M."/>
            <person name="Waleron M."/>
        </authorList>
    </citation>
    <scope>NUCLEOTIDE SEQUENCE [LARGE SCALE GENOMIC DNA]</scope>
    <source>
        <strain evidence="3 4">PKUAC-SCTA183</strain>
    </source>
</reference>
<dbReference type="InterPro" id="IPR003593">
    <property type="entry name" value="AAA+_ATPase"/>
</dbReference>
<dbReference type="NCBIfam" id="TIGR00345">
    <property type="entry name" value="GET3_arsA_TRC40"/>
    <property type="match status" value="2"/>
</dbReference>
<feature type="domain" description="AAA+ ATPase" evidence="2">
    <location>
        <begin position="6"/>
        <end position="206"/>
    </location>
</feature>
<dbReference type="RefSeq" id="WP_172353998.1">
    <property type="nucleotide sequence ID" value="NZ_CP053661.1"/>
</dbReference>
<dbReference type="Gene3D" id="3.40.50.300">
    <property type="entry name" value="P-loop containing nucleotide triphosphate hydrolases"/>
    <property type="match status" value="2"/>
</dbReference>
<dbReference type="SMART" id="SM00382">
    <property type="entry name" value="AAA"/>
    <property type="match status" value="2"/>
</dbReference>
<dbReference type="InterPro" id="IPR016300">
    <property type="entry name" value="ATPase_ArsA/GET3"/>
</dbReference>
<gene>
    <name evidence="3" type="ORF">HPC62_04820</name>
</gene>
<keyword evidence="4" id="KW-1185">Reference proteome</keyword>
<dbReference type="GO" id="GO:0016887">
    <property type="term" value="F:ATP hydrolysis activity"/>
    <property type="evidence" value="ECO:0007669"/>
    <property type="project" value="InterPro"/>
</dbReference>
<dbReference type="InterPro" id="IPR027417">
    <property type="entry name" value="P-loop_NTPase"/>
</dbReference>
<dbReference type="SUPFAM" id="SSF52540">
    <property type="entry name" value="P-loop containing nucleoside triphosphate hydrolases"/>
    <property type="match status" value="2"/>
</dbReference>
<dbReference type="GO" id="GO:0005524">
    <property type="term" value="F:ATP binding"/>
    <property type="evidence" value="ECO:0007669"/>
    <property type="project" value="InterPro"/>
</dbReference>
<evidence type="ECO:0000259" key="2">
    <source>
        <dbReference type="SMART" id="SM00382"/>
    </source>
</evidence>
<dbReference type="KEGG" id="theu:HPC62_04820"/>
<evidence type="ECO:0000313" key="4">
    <source>
        <dbReference type="Proteomes" id="UP000505210"/>
    </source>
</evidence>
<organism evidence="3 4">
    <name type="scientific">Thermoleptolyngbya sichuanensis A183</name>
    <dbReference type="NCBI Taxonomy" id="2737172"/>
    <lineage>
        <taxon>Bacteria</taxon>
        <taxon>Bacillati</taxon>
        <taxon>Cyanobacteriota</taxon>
        <taxon>Cyanophyceae</taxon>
        <taxon>Oculatellales</taxon>
        <taxon>Oculatellaceae</taxon>
        <taxon>Thermoleptolyngbya</taxon>
        <taxon>Thermoleptolyngbya sichuanensis</taxon>
    </lineage>
</organism>
<dbReference type="EMBL" id="CP053661">
    <property type="protein sequence ID" value="QKD81598.1"/>
    <property type="molecule type" value="Genomic_DNA"/>
</dbReference>
<dbReference type="PANTHER" id="PTHR10803">
    <property type="entry name" value="ARSENICAL PUMP-DRIVING ATPASE ARSENITE-TRANSLOCATING ATPASE"/>
    <property type="match status" value="1"/>
</dbReference>
<dbReference type="PANTHER" id="PTHR10803:SF3">
    <property type="entry name" value="ATPASE GET3"/>
    <property type="match status" value="1"/>
</dbReference>
<protein>
    <submittedName>
        <fullName evidence="3">ArsA family ATPase</fullName>
    </submittedName>
</protein>
<sequence>MYPFDSVHLLMVSGKGGVGKTTLSCAIARRWGHEFPQDRVLLMSTDPAHSLGDVLLTEVTDEARSLADLPNVQTRALDAAALLTEFKARYGSVLELLVERGSFVEGADLSPVWDLGFPGLDELMSLLEIQRILEDGESDRIVVDMAPSGHTLNLFGLMDFLDQFLAALSLFQEKHRVMQQTFAGTYAADAADEFLAEMQTRLGHGRALLQDATRTACLAVAIPEPMSYQETRRFLESLDTLHIPIGGIVVNRVLSDSQPSEGDSRSDSYGSRLCEQADLLEKFAALCPDPPLLILPQQPTEPVGLEALDRLLPQLLPHTLAPLPPIPLPVVPSTLHPIPPSLPDFLDLHRRLLIIGGKGGVGKTTLSGAIAQGMAQRHPQQRVRVISIDPAHSLGDAFGTVLGHDPIPLLPNLSAQEIDADTLLHQFREDYLWELAEMMSGDTGDDALQIAYGPQAWRQIVSQALPGIDEMLALIAVIDLLEDGSQDLVILDTAPTGHLLRFLEMPTALNDWLGWIFKLWLKYQDVVGRVDLMSRLRTLRQRVVKAQKLLKDPSFTEFIGVAQNQSAILAEAARLTDSLRALGIQQTYLVHNRYVPGQEIPAAQFPGQTIVRLASLPRGIPPQELIQLAATLLFEPLP</sequence>
<evidence type="ECO:0000256" key="1">
    <source>
        <dbReference type="ARBA" id="ARBA00011040"/>
    </source>
</evidence>
<dbReference type="Pfam" id="PF02374">
    <property type="entry name" value="ArsA_ATPase"/>
    <property type="match status" value="2"/>
</dbReference>
<dbReference type="Proteomes" id="UP000505210">
    <property type="component" value="Chromosome"/>
</dbReference>
<accession>A0A6M8B563</accession>
<dbReference type="CDD" id="cd02035">
    <property type="entry name" value="ArsA"/>
    <property type="match status" value="2"/>
</dbReference>
<feature type="domain" description="AAA+ ATPase" evidence="2">
    <location>
        <begin position="349"/>
        <end position="585"/>
    </location>
</feature>
<name>A0A6M8B563_9CYAN</name>
<dbReference type="InterPro" id="IPR025723">
    <property type="entry name" value="ArsA/GET3_ATPase-like"/>
</dbReference>
<comment type="similarity">
    <text evidence="1">Belongs to the arsA ATPase family.</text>
</comment>
<dbReference type="AlphaFoldDB" id="A0A6M8B563"/>
<evidence type="ECO:0000313" key="3">
    <source>
        <dbReference type="EMBL" id="QKD81598.1"/>
    </source>
</evidence>